<dbReference type="SUPFAM" id="SSF54106">
    <property type="entry name" value="LysM domain"/>
    <property type="match status" value="1"/>
</dbReference>
<proteinExistence type="predicted"/>
<reference evidence="4 5" key="1">
    <citation type="submission" date="2017-09" db="EMBL/GenBank/DDBJ databases">
        <title>Depth-based differentiation of microbial function through sediment-hosted aquifers and enrichment of novel symbionts in the deep terrestrial subsurface.</title>
        <authorList>
            <person name="Probst A.J."/>
            <person name="Ladd B."/>
            <person name="Jarett J.K."/>
            <person name="Geller-Mcgrath D.E."/>
            <person name="Sieber C.M."/>
            <person name="Emerson J.B."/>
            <person name="Anantharaman K."/>
            <person name="Thomas B.C."/>
            <person name="Malmstrom R."/>
            <person name="Stieglmeier M."/>
            <person name="Klingl A."/>
            <person name="Woyke T."/>
            <person name="Ryan C.M."/>
            <person name="Banfield J.F."/>
        </authorList>
    </citation>
    <scope>NUCLEOTIDE SEQUENCE [LARGE SCALE GENOMIC DNA]</scope>
    <source>
        <strain evidence="4">CG17_big_fil_post_rev_8_21_14_2_50_48_46</strain>
    </source>
</reference>
<dbReference type="Proteomes" id="UP000231019">
    <property type="component" value="Unassembled WGS sequence"/>
</dbReference>
<name>A0A2M7G8R4_9BACT</name>
<dbReference type="InterPro" id="IPR018392">
    <property type="entry name" value="LysM"/>
</dbReference>
<dbReference type="AlphaFoldDB" id="A0A2M7G8R4"/>
<comment type="caution">
    <text evidence="4">The sequence shown here is derived from an EMBL/GenBank/DDBJ whole genome shotgun (WGS) entry which is preliminary data.</text>
</comment>
<dbReference type="EMBL" id="PFFQ01000012">
    <property type="protein sequence ID" value="PIW18431.1"/>
    <property type="molecule type" value="Genomic_DNA"/>
</dbReference>
<dbReference type="Pfam" id="PF01476">
    <property type="entry name" value="LysM"/>
    <property type="match status" value="1"/>
</dbReference>
<keyword evidence="2" id="KW-1133">Transmembrane helix</keyword>
<keyword evidence="2" id="KW-0472">Membrane</keyword>
<dbReference type="PROSITE" id="PS51782">
    <property type="entry name" value="LYSM"/>
    <property type="match status" value="1"/>
</dbReference>
<protein>
    <recommendedName>
        <fullName evidence="3">LysM domain-containing protein</fullName>
    </recommendedName>
</protein>
<sequence length="558" mass="57763">MPNINSNPAQIASAPLINEAPRTQTSAPVIETPAIQKAESLSTGEQVKMGSYTVKRGDTLWDIAGVKLGDNKKWPLLFALNQDKIKNPDLIYPGQVLTVPEKVEVAPPAPKPELPSPVDYTPAPVQEEPVVAVPSAPPAPVQETPPEPPSAETPVTLKPPSELPEPAPETPVQPTPPVVEPVAEQPICEPVTEAPVAPPTGVIGHPPVAEHKSSGVGKAALVGGAFGTVATGAVLIGVTKSLAPPLSNLGGYATAQVVAKSVNSVVGKVGLHVPTGPALTKIVSKVGGPKMAGAVTALAVGAVVAGVAAGGYYLYNRSNSKQEPAPAQKPAPSQPSETAVPTQAASPNAATVAAPSAAPAEVTTPAQAAAASEATPAENLQPVANDPATARAEAMKKLNETLGQKAYFGYGKITNPEAVSQLSEQIWVGATEIGHRLELAQTLVKNGQAPELGRIMSNMGVSDLEVAQLMAQPGFPTKEFMAGVDDNRATLLLISLSNVATTGEPETARLLKETADAFSGRFKDREAPFVRLKSHHENQGTWEQVPAEVRTRIETLIK</sequence>
<dbReference type="PANTHER" id="PTHR34700:SF4">
    <property type="entry name" value="PHAGE-LIKE ELEMENT PBSX PROTEIN XKDP"/>
    <property type="match status" value="1"/>
</dbReference>
<feature type="transmembrane region" description="Helical" evidence="2">
    <location>
        <begin position="291"/>
        <end position="315"/>
    </location>
</feature>
<feature type="compositionally biased region" description="Pro residues" evidence="1">
    <location>
        <begin position="161"/>
        <end position="179"/>
    </location>
</feature>
<feature type="region of interest" description="Disordered" evidence="1">
    <location>
        <begin position="319"/>
        <end position="383"/>
    </location>
</feature>
<dbReference type="CDD" id="cd00118">
    <property type="entry name" value="LysM"/>
    <property type="match status" value="1"/>
</dbReference>
<evidence type="ECO:0000259" key="3">
    <source>
        <dbReference type="PROSITE" id="PS51782"/>
    </source>
</evidence>
<keyword evidence="2" id="KW-0812">Transmembrane</keyword>
<feature type="compositionally biased region" description="Polar residues" evidence="1">
    <location>
        <begin position="1"/>
        <end position="10"/>
    </location>
</feature>
<dbReference type="SMART" id="SM00257">
    <property type="entry name" value="LysM"/>
    <property type="match status" value="1"/>
</dbReference>
<accession>A0A2M7G8R4</accession>
<dbReference type="InterPro" id="IPR036779">
    <property type="entry name" value="LysM_dom_sf"/>
</dbReference>
<evidence type="ECO:0000256" key="1">
    <source>
        <dbReference type="SAM" id="MobiDB-lite"/>
    </source>
</evidence>
<feature type="region of interest" description="Disordered" evidence="1">
    <location>
        <begin position="1"/>
        <end position="28"/>
    </location>
</feature>
<feature type="domain" description="LysM" evidence="3">
    <location>
        <begin position="50"/>
        <end position="99"/>
    </location>
</feature>
<evidence type="ECO:0000313" key="4">
    <source>
        <dbReference type="EMBL" id="PIW18431.1"/>
    </source>
</evidence>
<feature type="compositionally biased region" description="Pro residues" evidence="1">
    <location>
        <begin position="135"/>
        <end position="151"/>
    </location>
</feature>
<organism evidence="4 5">
    <name type="scientific">bacterium (Candidatus Blackallbacteria) CG17_big_fil_post_rev_8_21_14_2_50_48_46</name>
    <dbReference type="NCBI Taxonomy" id="2014261"/>
    <lineage>
        <taxon>Bacteria</taxon>
        <taxon>Candidatus Blackallbacteria</taxon>
    </lineage>
</organism>
<feature type="region of interest" description="Disordered" evidence="1">
    <location>
        <begin position="134"/>
        <end position="179"/>
    </location>
</feature>
<dbReference type="InterPro" id="IPR052196">
    <property type="entry name" value="Bact_Kbp"/>
</dbReference>
<dbReference type="PANTHER" id="PTHR34700">
    <property type="entry name" value="POTASSIUM BINDING PROTEIN KBP"/>
    <property type="match status" value="1"/>
</dbReference>
<dbReference type="Gene3D" id="3.10.350.10">
    <property type="entry name" value="LysM domain"/>
    <property type="match status" value="1"/>
</dbReference>
<feature type="compositionally biased region" description="Low complexity" evidence="1">
    <location>
        <begin position="334"/>
        <end position="378"/>
    </location>
</feature>
<gene>
    <name evidence="4" type="ORF">COW36_03840</name>
</gene>
<evidence type="ECO:0000313" key="5">
    <source>
        <dbReference type="Proteomes" id="UP000231019"/>
    </source>
</evidence>
<evidence type="ECO:0000256" key="2">
    <source>
        <dbReference type="SAM" id="Phobius"/>
    </source>
</evidence>